<proteinExistence type="predicted"/>
<dbReference type="InterPro" id="IPR040627">
    <property type="entry name" value="T3SS_ATPase_C"/>
</dbReference>
<dbReference type="InterPro" id="IPR005714">
    <property type="entry name" value="ATPase_T3SS_FliI/YscN"/>
</dbReference>
<dbReference type="NCBIfam" id="TIGR01026">
    <property type="entry name" value="fliI_yscN"/>
    <property type="match status" value="1"/>
</dbReference>
<evidence type="ECO:0000256" key="2">
    <source>
        <dbReference type="ARBA" id="ARBA00022448"/>
    </source>
</evidence>
<dbReference type="AlphaFoldDB" id="A0A0M2NH39"/>
<dbReference type="RefSeq" id="WP_046442882.1">
    <property type="nucleotide sequence ID" value="NZ_LAYJ01000076.1"/>
</dbReference>
<dbReference type="STRING" id="270498.CHK_0960"/>
<comment type="catalytic activity">
    <reaction evidence="9">
        <text>ATP + H2O + cellular proteinSide 1 = ADP + phosphate + cellular proteinSide 2.</text>
        <dbReference type="EC" id="7.4.2.8"/>
    </reaction>
</comment>
<dbReference type="NCBIfam" id="TIGR03497">
    <property type="entry name" value="FliI_clade2"/>
    <property type="match status" value="1"/>
</dbReference>
<keyword evidence="8" id="KW-0406">Ion transport</keyword>
<evidence type="ECO:0000256" key="8">
    <source>
        <dbReference type="ARBA" id="ARBA00023065"/>
    </source>
</evidence>
<keyword evidence="5" id="KW-0067">ATP-binding</keyword>
<keyword evidence="2" id="KW-0813">Transport</keyword>
<evidence type="ECO:0000256" key="9">
    <source>
        <dbReference type="ARBA" id="ARBA00034006"/>
    </source>
</evidence>
<keyword evidence="12" id="KW-1185">Reference proteome</keyword>
<evidence type="ECO:0000256" key="4">
    <source>
        <dbReference type="ARBA" id="ARBA00022741"/>
    </source>
</evidence>
<dbReference type="InterPro" id="IPR003593">
    <property type="entry name" value="AAA+_ATPase"/>
</dbReference>
<dbReference type="GO" id="GO:0044780">
    <property type="term" value="P:bacterial-type flagellum assembly"/>
    <property type="evidence" value="ECO:0007669"/>
    <property type="project" value="InterPro"/>
</dbReference>
<comment type="caution">
    <text evidence="11">The sequence shown here is derived from an EMBL/GenBank/DDBJ whole genome shotgun (WGS) entry which is preliminary data.</text>
</comment>
<dbReference type="GO" id="GO:0046933">
    <property type="term" value="F:proton-transporting ATP synthase activity, rotational mechanism"/>
    <property type="evidence" value="ECO:0007669"/>
    <property type="project" value="TreeGrafter"/>
</dbReference>
<dbReference type="SMART" id="SM00382">
    <property type="entry name" value="AAA"/>
    <property type="match status" value="1"/>
</dbReference>
<dbReference type="Gene3D" id="3.40.50.12240">
    <property type="match status" value="1"/>
</dbReference>
<dbReference type="FunFam" id="3.40.50.12240:FF:000002">
    <property type="entry name" value="Flagellum-specific ATP synthase FliI"/>
    <property type="match status" value="1"/>
</dbReference>
<dbReference type="Pfam" id="PF18269">
    <property type="entry name" value="T3SS_ATPase_C"/>
    <property type="match status" value="1"/>
</dbReference>
<dbReference type="InterPro" id="IPR020003">
    <property type="entry name" value="ATPase_a/bsu_AS"/>
</dbReference>
<dbReference type="EMBL" id="LAYJ01000076">
    <property type="protein sequence ID" value="KKI51468.1"/>
    <property type="molecule type" value="Genomic_DNA"/>
</dbReference>
<dbReference type="PATRIC" id="fig|270498.16.peg.1159"/>
<evidence type="ECO:0000256" key="6">
    <source>
        <dbReference type="ARBA" id="ARBA00022927"/>
    </source>
</evidence>
<dbReference type="PANTHER" id="PTHR15184">
    <property type="entry name" value="ATP SYNTHASE"/>
    <property type="match status" value="1"/>
</dbReference>
<dbReference type="Proteomes" id="UP000034076">
    <property type="component" value="Unassembled WGS sequence"/>
</dbReference>
<dbReference type="GO" id="GO:0030257">
    <property type="term" value="C:type III protein secretion system complex"/>
    <property type="evidence" value="ECO:0007669"/>
    <property type="project" value="InterPro"/>
</dbReference>
<dbReference type="Pfam" id="PF00006">
    <property type="entry name" value="ATP-synt_ab"/>
    <property type="match status" value="1"/>
</dbReference>
<dbReference type="PANTHER" id="PTHR15184:SF9">
    <property type="entry name" value="SPI-1 TYPE 3 SECRETION SYSTEM ATPASE"/>
    <property type="match status" value="1"/>
</dbReference>
<reference evidence="11 12" key="1">
    <citation type="submission" date="2015-04" db="EMBL/GenBank/DDBJ databases">
        <title>Draft genome sequence of bacteremic isolate Catabacter hongkongensis type strain HKU16T.</title>
        <authorList>
            <person name="Lau S.K."/>
            <person name="Teng J.L."/>
            <person name="Huang Y."/>
            <person name="Curreem S.O."/>
            <person name="Tsui S.K."/>
            <person name="Woo P.C."/>
        </authorList>
    </citation>
    <scope>NUCLEOTIDE SEQUENCE [LARGE SCALE GENOMIC DNA]</scope>
    <source>
        <strain evidence="11 12">HKU16</strain>
    </source>
</reference>
<keyword evidence="3" id="KW-0963">Cytoplasm</keyword>
<dbReference type="GO" id="GO:0016887">
    <property type="term" value="F:ATP hydrolysis activity"/>
    <property type="evidence" value="ECO:0007669"/>
    <property type="project" value="InterPro"/>
</dbReference>
<dbReference type="GO" id="GO:0005524">
    <property type="term" value="F:ATP binding"/>
    <property type="evidence" value="ECO:0007669"/>
    <property type="project" value="UniProtKB-KW"/>
</dbReference>
<evidence type="ECO:0000256" key="1">
    <source>
        <dbReference type="ARBA" id="ARBA00004496"/>
    </source>
</evidence>
<dbReference type="GO" id="GO:0008564">
    <property type="term" value="F:protein-exporting ATPase activity"/>
    <property type="evidence" value="ECO:0007669"/>
    <property type="project" value="UniProtKB-EC"/>
</dbReference>
<feature type="domain" description="AAA+ ATPase" evidence="10">
    <location>
        <begin position="159"/>
        <end position="340"/>
    </location>
</feature>
<protein>
    <submittedName>
        <fullName evidence="11">Flagellum-specific ATP synthase FliI</fullName>
    </submittedName>
</protein>
<keyword evidence="7" id="KW-1278">Translocase</keyword>
<dbReference type="SUPFAM" id="SSF52540">
    <property type="entry name" value="P-loop containing nucleoside triphosphate hydrolases"/>
    <property type="match status" value="1"/>
</dbReference>
<dbReference type="CDD" id="cd01136">
    <property type="entry name" value="ATPase_flagellum-secretory_path_III"/>
    <property type="match status" value="1"/>
</dbReference>
<dbReference type="OrthoDB" id="9802718at2"/>
<evidence type="ECO:0000259" key="10">
    <source>
        <dbReference type="SMART" id="SM00382"/>
    </source>
</evidence>
<dbReference type="GO" id="GO:0030254">
    <property type="term" value="P:protein secretion by the type III secretion system"/>
    <property type="evidence" value="ECO:0007669"/>
    <property type="project" value="InterPro"/>
</dbReference>
<evidence type="ECO:0000313" key="11">
    <source>
        <dbReference type="EMBL" id="KKI51468.1"/>
    </source>
</evidence>
<dbReference type="GO" id="GO:0071973">
    <property type="term" value="P:bacterial-type flagellum-dependent cell motility"/>
    <property type="evidence" value="ECO:0007669"/>
    <property type="project" value="InterPro"/>
</dbReference>
<evidence type="ECO:0000256" key="7">
    <source>
        <dbReference type="ARBA" id="ARBA00022967"/>
    </source>
</evidence>
<accession>A0A0M2NH39</accession>
<dbReference type="InterPro" id="IPR022425">
    <property type="entry name" value="FliI_clade2"/>
</dbReference>
<dbReference type="InterPro" id="IPR004100">
    <property type="entry name" value="ATPase_F1/V1/A1_a/bsu_N"/>
</dbReference>
<dbReference type="CDD" id="cd18117">
    <property type="entry name" value="ATP-synt_flagellum-secretory_path_III_N"/>
    <property type="match status" value="1"/>
</dbReference>
<dbReference type="PROSITE" id="PS00152">
    <property type="entry name" value="ATPASE_ALPHA_BETA"/>
    <property type="match status" value="1"/>
</dbReference>
<keyword evidence="4" id="KW-0547">Nucleotide-binding</keyword>
<gene>
    <name evidence="11" type="ORF">CHK_0960</name>
</gene>
<keyword evidence="6" id="KW-0653">Protein transport</keyword>
<dbReference type="InterPro" id="IPR000194">
    <property type="entry name" value="ATPase_F1/V1/A1_a/bsu_nucl-bd"/>
</dbReference>
<dbReference type="GO" id="GO:0005737">
    <property type="term" value="C:cytoplasm"/>
    <property type="evidence" value="ECO:0007669"/>
    <property type="project" value="UniProtKB-SubCell"/>
</dbReference>
<evidence type="ECO:0000313" key="12">
    <source>
        <dbReference type="Proteomes" id="UP000034076"/>
    </source>
</evidence>
<dbReference type="InterPro" id="IPR050053">
    <property type="entry name" value="ATPase_alpha/beta_chains"/>
</dbReference>
<evidence type="ECO:0000256" key="5">
    <source>
        <dbReference type="ARBA" id="ARBA00022840"/>
    </source>
</evidence>
<comment type="subcellular location">
    <subcellularLocation>
        <location evidence="1">Cytoplasm</location>
    </subcellularLocation>
</comment>
<organism evidence="11 12">
    <name type="scientific">Christensenella hongkongensis</name>
    <dbReference type="NCBI Taxonomy" id="270498"/>
    <lineage>
        <taxon>Bacteria</taxon>
        <taxon>Bacillati</taxon>
        <taxon>Bacillota</taxon>
        <taxon>Clostridia</taxon>
        <taxon>Christensenellales</taxon>
        <taxon>Christensenellaceae</taxon>
        <taxon>Christensenella</taxon>
    </lineage>
</organism>
<dbReference type="InterPro" id="IPR027417">
    <property type="entry name" value="P-loop_NTPase"/>
</dbReference>
<dbReference type="Pfam" id="PF02874">
    <property type="entry name" value="ATP-synt_ab_N"/>
    <property type="match status" value="1"/>
</dbReference>
<sequence>MLEDRIKKLKQVIDHANLLEMSGTVKKVVGMTIESKGPMVKMGDICKIFPHSGGEEVLAEVVGFKDENVVLMPFGNVSGIGAGNKVVATGTEYKVAVGEGLRGRVLDALGRPMDGKGPVVTDGHYPVENMPPNPLERVRIKEILPLGVRAIDGLLTMGQGQRIGIFAGSGVGKSTLLGMIARRASADINVITLVGERGREVLDFMEKDLKEEGLKKSVLVVATSDQPALLRLKSALVGTAIAEYFRDMGYKVMLMMDSLTRFAMAQREIGMTVGEPPVSRGFPPSVYSMLPKLLERSGTSQKGSITGIYTVLVEGDDLNEPISDTVRGILDGHFVLSRKLANNNQYPAIDILASVSRLMTDIVTPEHRKMAGYVKNMMSEYNAVQDLISIGAYKQGANPGIDTAINLHEPILGFLRQEIGEGSTFEETIERLREITAGTME</sequence>
<evidence type="ECO:0000256" key="3">
    <source>
        <dbReference type="ARBA" id="ARBA00022490"/>
    </source>
</evidence>
<name>A0A0M2NH39_9FIRM</name>